<organism evidence="7 8">
    <name type="scientific">Candidatus Thermofonsia Clade 1 bacterium</name>
    <dbReference type="NCBI Taxonomy" id="2364210"/>
    <lineage>
        <taxon>Bacteria</taxon>
        <taxon>Bacillati</taxon>
        <taxon>Chloroflexota</taxon>
        <taxon>Candidatus Thermofontia</taxon>
        <taxon>Candidatus Thermofonsia Clade 1</taxon>
    </lineage>
</organism>
<evidence type="ECO:0000313" key="8">
    <source>
        <dbReference type="Proteomes" id="UP000228921"/>
    </source>
</evidence>
<dbReference type="InterPro" id="IPR007016">
    <property type="entry name" value="O-antigen_ligase-rel_domated"/>
</dbReference>
<evidence type="ECO:0000313" key="7">
    <source>
        <dbReference type="EMBL" id="PJF31044.1"/>
    </source>
</evidence>
<dbReference type="AlphaFoldDB" id="A0A2M8P0G9"/>
<feature type="transmembrane region" description="Helical" evidence="5">
    <location>
        <begin position="106"/>
        <end position="125"/>
    </location>
</feature>
<evidence type="ECO:0000256" key="1">
    <source>
        <dbReference type="ARBA" id="ARBA00004141"/>
    </source>
</evidence>
<feature type="domain" description="O-antigen ligase-related" evidence="6">
    <location>
        <begin position="228"/>
        <end position="379"/>
    </location>
</feature>
<dbReference type="EMBL" id="PGTK01000005">
    <property type="protein sequence ID" value="PJF31044.1"/>
    <property type="molecule type" value="Genomic_DNA"/>
</dbReference>
<proteinExistence type="predicted"/>
<keyword evidence="2 5" id="KW-0812">Transmembrane</keyword>
<evidence type="ECO:0000259" key="6">
    <source>
        <dbReference type="Pfam" id="PF04932"/>
    </source>
</evidence>
<dbReference type="PANTHER" id="PTHR37422:SF13">
    <property type="entry name" value="LIPOPOLYSACCHARIDE BIOSYNTHESIS PROTEIN PA4999-RELATED"/>
    <property type="match status" value="1"/>
</dbReference>
<keyword evidence="3 5" id="KW-1133">Transmembrane helix</keyword>
<feature type="transmembrane region" description="Helical" evidence="5">
    <location>
        <begin position="81"/>
        <end position="100"/>
    </location>
</feature>
<dbReference type="GO" id="GO:0016020">
    <property type="term" value="C:membrane"/>
    <property type="evidence" value="ECO:0007669"/>
    <property type="project" value="UniProtKB-SubCell"/>
</dbReference>
<feature type="transmembrane region" description="Helical" evidence="5">
    <location>
        <begin position="365"/>
        <end position="389"/>
    </location>
</feature>
<feature type="transmembrane region" description="Helical" evidence="5">
    <location>
        <begin position="273"/>
        <end position="296"/>
    </location>
</feature>
<evidence type="ECO:0000256" key="2">
    <source>
        <dbReference type="ARBA" id="ARBA00022692"/>
    </source>
</evidence>
<comment type="caution">
    <text evidence="7">The sequence shown here is derived from an EMBL/GenBank/DDBJ whole genome shotgun (WGS) entry which is preliminary data.</text>
</comment>
<protein>
    <recommendedName>
        <fullName evidence="6">O-antigen ligase-related domain-containing protein</fullName>
    </recommendedName>
</protein>
<feature type="transmembrane region" description="Helical" evidence="5">
    <location>
        <begin position="12"/>
        <end position="31"/>
    </location>
</feature>
<evidence type="ECO:0000256" key="5">
    <source>
        <dbReference type="SAM" id="Phobius"/>
    </source>
</evidence>
<gene>
    <name evidence="7" type="ORF">CUN51_06080</name>
</gene>
<feature type="transmembrane region" description="Helical" evidence="5">
    <location>
        <begin position="46"/>
        <end position="69"/>
    </location>
</feature>
<feature type="transmembrane region" description="Helical" evidence="5">
    <location>
        <begin position="132"/>
        <end position="154"/>
    </location>
</feature>
<dbReference type="PANTHER" id="PTHR37422">
    <property type="entry name" value="TEICHURONIC ACID BIOSYNTHESIS PROTEIN TUAE"/>
    <property type="match status" value="1"/>
</dbReference>
<feature type="transmembrane region" description="Helical" evidence="5">
    <location>
        <begin position="193"/>
        <end position="214"/>
    </location>
</feature>
<dbReference type="InterPro" id="IPR051533">
    <property type="entry name" value="WaaL-like"/>
</dbReference>
<name>A0A2M8P0G9_9CHLR</name>
<feature type="transmembrane region" description="Helical" evidence="5">
    <location>
        <begin position="226"/>
        <end position="253"/>
    </location>
</feature>
<reference evidence="7 8" key="1">
    <citation type="submission" date="2017-11" db="EMBL/GenBank/DDBJ databases">
        <title>Evolution of Phototrophy in the Chloroflexi Phylum Driven by Horizontal Gene Transfer.</title>
        <authorList>
            <person name="Ward L.M."/>
            <person name="Hemp J."/>
            <person name="Shih P.M."/>
            <person name="Mcglynn S.E."/>
            <person name="Fischer W."/>
        </authorList>
    </citation>
    <scope>NUCLEOTIDE SEQUENCE [LARGE SCALE GENOMIC DNA]</scope>
    <source>
        <strain evidence="7">CP2_2F</strain>
    </source>
</reference>
<evidence type="ECO:0000256" key="3">
    <source>
        <dbReference type="ARBA" id="ARBA00022989"/>
    </source>
</evidence>
<accession>A0A2M8P0G9</accession>
<comment type="subcellular location">
    <subcellularLocation>
        <location evidence="1">Membrane</location>
        <topology evidence="1">Multi-pass membrane protein</topology>
    </subcellularLocation>
</comment>
<keyword evidence="4 5" id="KW-0472">Membrane</keyword>
<sequence>MSRLWRQLRSLLLGVLRSCLLLIAFLGAWWLRPSYPEGLRPPPEPYFLGFLITLPIGIALLCWLLLGLHGLRDALRDSRRWWLLWWSLLAAWALLSPTWARYGEVAGTSALQFLAVAAVGVMAFCTPLSARALIGALAAGALVQSVVIIGQMGVQDDLGLRALGELNLYAGRQGLSVLHAAELRLLRPYGLSVHPNVVGGYLAVSLLALSAWLFESCAKWRYIVRALTFTLCLFALCLTFSRSAWIACLLVALGLGIWSVQAGVWDRAVLRRALWAGGLGALIIGIFSAAYVPFLLARAGVNSETVEQISVAQRGIFIEFAWQIIREYPIAGTGIGTFAWEARDRLVRSPYRGLVRAENVHSVPLLVLSELGVVGFALWSAALAAWAYAAWRARQNIERGALGAGVGALLVTSTVDFYPFGIFSIHCLWLLLMGASAHKKC</sequence>
<dbReference type="Pfam" id="PF04932">
    <property type="entry name" value="Wzy_C"/>
    <property type="match status" value="1"/>
</dbReference>
<dbReference type="Proteomes" id="UP000228921">
    <property type="component" value="Unassembled WGS sequence"/>
</dbReference>
<evidence type="ECO:0000256" key="4">
    <source>
        <dbReference type="ARBA" id="ARBA00023136"/>
    </source>
</evidence>